<evidence type="ECO:0000313" key="7">
    <source>
        <dbReference type="Proteomes" id="UP000740329"/>
    </source>
</evidence>
<dbReference type="Proteomes" id="UP000740329">
    <property type="component" value="Unassembled WGS sequence"/>
</dbReference>
<feature type="coiled-coil region" evidence="4">
    <location>
        <begin position="366"/>
        <end position="409"/>
    </location>
</feature>
<dbReference type="InterPro" id="IPR046342">
    <property type="entry name" value="CBS_dom_sf"/>
</dbReference>
<keyword evidence="1" id="KW-0677">Repeat</keyword>
<proteinExistence type="predicted"/>
<feature type="domain" description="CBS" evidence="5">
    <location>
        <begin position="66"/>
        <end position="125"/>
    </location>
</feature>
<comment type="caution">
    <text evidence="6">The sequence shown here is derived from an EMBL/GenBank/DDBJ whole genome shotgun (WGS) entry which is preliminary data.</text>
</comment>
<dbReference type="PANTHER" id="PTHR43080">
    <property type="entry name" value="CBS DOMAIN-CONTAINING PROTEIN CBSX3, MITOCHONDRIAL"/>
    <property type="match status" value="1"/>
</dbReference>
<evidence type="ECO:0000256" key="1">
    <source>
        <dbReference type="ARBA" id="ARBA00022737"/>
    </source>
</evidence>
<evidence type="ECO:0000256" key="3">
    <source>
        <dbReference type="PROSITE-ProRule" id="PRU00703"/>
    </source>
</evidence>
<evidence type="ECO:0000313" key="6">
    <source>
        <dbReference type="EMBL" id="MBP2201051.1"/>
    </source>
</evidence>
<dbReference type="PIRSF" id="PIRSF036983">
    <property type="entry name" value="UCP_2CBS_MJ1404"/>
    <property type="match status" value="1"/>
</dbReference>
<dbReference type="PROSITE" id="PS51371">
    <property type="entry name" value="CBS"/>
    <property type="match status" value="4"/>
</dbReference>
<dbReference type="EMBL" id="JAGGMV010000001">
    <property type="protein sequence ID" value="MBP2201051.1"/>
    <property type="molecule type" value="Genomic_DNA"/>
</dbReference>
<dbReference type="RefSeq" id="WP_209590520.1">
    <property type="nucleotide sequence ID" value="NZ_JAGGMU010000001.1"/>
</dbReference>
<dbReference type="PANTHER" id="PTHR43080:SF2">
    <property type="entry name" value="CBS DOMAIN-CONTAINING PROTEIN"/>
    <property type="match status" value="1"/>
</dbReference>
<name>A0A8J7RLK0_METVO</name>
<reference evidence="6" key="1">
    <citation type="submission" date="2021-03" db="EMBL/GenBank/DDBJ databases">
        <title>Genomic Encyclopedia of Type Strains, Phase IV (KMG-V): Genome sequencing to study the core and pangenomes of soil and plant-associated prokaryotes.</title>
        <authorList>
            <person name="Whitman W."/>
        </authorList>
    </citation>
    <scope>NUCLEOTIDE SEQUENCE</scope>
    <source>
        <strain evidence="6">C4</strain>
    </source>
</reference>
<dbReference type="SMART" id="SM00116">
    <property type="entry name" value="CBS"/>
    <property type="match status" value="4"/>
</dbReference>
<feature type="domain" description="CBS" evidence="5">
    <location>
        <begin position="8"/>
        <end position="63"/>
    </location>
</feature>
<accession>A0A8J7RLK0</accession>
<protein>
    <submittedName>
        <fullName evidence="6">CBS domain-containing protein</fullName>
    </submittedName>
</protein>
<organism evidence="6 7">
    <name type="scientific">Methanococcus voltae</name>
    <dbReference type="NCBI Taxonomy" id="2188"/>
    <lineage>
        <taxon>Archaea</taxon>
        <taxon>Methanobacteriati</taxon>
        <taxon>Methanobacteriota</taxon>
        <taxon>Methanomada group</taxon>
        <taxon>Methanococci</taxon>
        <taxon>Methanococcales</taxon>
        <taxon>Methanococcaceae</taxon>
        <taxon>Methanococcus</taxon>
    </lineage>
</organism>
<evidence type="ECO:0000256" key="2">
    <source>
        <dbReference type="ARBA" id="ARBA00023122"/>
    </source>
</evidence>
<feature type="domain" description="CBS" evidence="5">
    <location>
        <begin position="131"/>
        <end position="188"/>
    </location>
</feature>
<keyword evidence="4" id="KW-0175">Coiled coil</keyword>
<dbReference type="InterPro" id="IPR014651">
    <property type="entry name" value="UCP036983_2CBS_MJ1404"/>
</dbReference>
<evidence type="ECO:0000256" key="4">
    <source>
        <dbReference type="SAM" id="Coils"/>
    </source>
</evidence>
<dbReference type="OrthoDB" id="9280at2157"/>
<dbReference type="Gene3D" id="3.10.580.10">
    <property type="entry name" value="CBS-domain"/>
    <property type="match status" value="2"/>
</dbReference>
<dbReference type="CDD" id="cd02205">
    <property type="entry name" value="CBS_pair_SF"/>
    <property type="match status" value="1"/>
</dbReference>
<dbReference type="AlphaFoldDB" id="A0A8J7RLK0"/>
<dbReference type="InterPro" id="IPR051257">
    <property type="entry name" value="Diverse_CBS-Domain"/>
</dbReference>
<dbReference type="Pfam" id="PF00571">
    <property type="entry name" value="CBS"/>
    <property type="match status" value="4"/>
</dbReference>
<keyword evidence="2 3" id="KW-0129">CBS domain</keyword>
<gene>
    <name evidence="6" type="ORF">J3E07_000449</name>
</gene>
<evidence type="ECO:0000259" key="5">
    <source>
        <dbReference type="PROSITE" id="PS51371"/>
    </source>
</evidence>
<sequence length="412" mass="46868">MSKLVKDISTKDVVIVTPETTVSKAISMMETNRFHNLLVEKEGVIYLVNIHDLLLSNSVGQPIGDLMYKPHGVLEDATVIDACFDIVNSGQRVAPVYNSKNNIAGIITDYDIIEAVSTSDILKDVSVDEIMTKNPITIDKNENVGKARNLMSKYGIGRLIVLDEDGEPEGIVTEDDIIKKIYKPKVKMTIGDIKGEKISRMSQSVSSIMSYPVVSAELTDSIPEVARILKENDIRGMPVYKNGTLRGIITRYDILKYIYDLKAESMIEVEIRGELEEEQRELAERILSSEVNKIVKYSRQLQWMKISIKKERDKGGSPFYNVKVYVKTPRKLFVGESKPKLSSTKRYEFDGEDIELIAEKQRWDFIEVLKDALESVKKQIEMNRQRGRSKNLNQNKKEILAELEELEDNIIK</sequence>
<dbReference type="SUPFAM" id="SSF54631">
    <property type="entry name" value="CBS-domain pair"/>
    <property type="match status" value="2"/>
</dbReference>
<dbReference type="InterPro" id="IPR000644">
    <property type="entry name" value="CBS_dom"/>
</dbReference>
<feature type="domain" description="CBS" evidence="5">
    <location>
        <begin position="209"/>
        <end position="264"/>
    </location>
</feature>